<accession>A0A1H2R0H1</accession>
<dbReference type="STRING" id="418495.SAMN05216215_1001246"/>
<keyword evidence="2" id="KW-0597">Phosphoprotein</keyword>
<keyword evidence="5" id="KW-1185">Reference proteome</keyword>
<proteinExistence type="predicted"/>
<protein>
    <submittedName>
        <fullName evidence="4">Polyketide biosynthesis acyl carrier protein</fullName>
    </submittedName>
</protein>
<evidence type="ECO:0000256" key="2">
    <source>
        <dbReference type="ARBA" id="ARBA00022553"/>
    </source>
</evidence>
<dbReference type="PROSITE" id="PS50075">
    <property type="entry name" value="CARRIER"/>
    <property type="match status" value="1"/>
</dbReference>
<dbReference type="AlphaFoldDB" id="A0A1H2R0H1"/>
<evidence type="ECO:0000259" key="3">
    <source>
        <dbReference type="PROSITE" id="PS50075"/>
    </source>
</evidence>
<dbReference type="InterPro" id="IPR009081">
    <property type="entry name" value="PP-bd_ACP"/>
</dbReference>
<dbReference type="GO" id="GO:0031177">
    <property type="term" value="F:phosphopantetheine binding"/>
    <property type="evidence" value="ECO:0007669"/>
    <property type="project" value="InterPro"/>
</dbReference>
<dbReference type="RefSeq" id="WP_093260287.1">
    <property type="nucleotide sequence ID" value="NZ_FNOK01000001.1"/>
</dbReference>
<keyword evidence="1" id="KW-0596">Phosphopantetheine</keyword>
<dbReference type="SUPFAM" id="SSF47336">
    <property type="entry name" value="ACP-like"/>
    <property type="match status" value="1"/>
</dbReference>
<dbReference type="EMBL" id="FNOK01000001">
    <property type="protein sequence ID" value="SDW12640.1"/>
    <property type="molecule type" value="Genomic_DNA"/>
</dbReference>
<sequence>MNQVEQAVRAAIVEILPDLPAAEITRDKSLRDLGADSVDRVEIISLLLHRLERAEPISNFAHIPDIGALIEHLSRGNS</sequence>
<dbReference type="InterPro" id="IPR036736">
    <property type="entry name" value="ACP-like_sf"/>
</dbReference>
<dbReference type="SMART" id="SM00823">
    <property type="entry name" value="PKS_PP"/>
    <property type="match status" value="1"/>
</dbReference>
<name>A0A1H2R0H1_9PSEU</name>
<evidence type="ECO:0000256" key="1">
    <source>
        <dbReference type="ARBA" id="ARBA00022450"/>
    </source>
</evidence>
<gene>
    <name evidence="4" type="ORF">SAMN05216215_1001246</name>
</gene>
<evidence type="ECO:0000313" key="4">
    <source>
        <dbReference type="EMBL" id="SDW12640.1"/>
    </source>
</evidence>
<evidence type="ECO:0000313" key="5">
    <source>
        <dbReference type="Proteomes" id="UP000199529"/>
    </source>
</evidence>
<dbReference type="Gene3D" id="1.10.1200.10">
    <property type="entry name" value="ACP-like"/>
    <property type="match status" value="1"/>
</dbReference>
<organism evidence="4 5">
    <name type="scientific">Saccharopolyspora shandongensis</name>
    <dbReference type="NCBI Taxonomy" id="418495"/>
    <lineage>
        <taxon>Bacteria</taxon>
        <taxon>Bacillati</taxon>
        <taxon>Actinomycetota</taxon>
        <taxon>Actinomycetes</taxon>
        <taxon>Pseudonocardiales</taxon>
        <taxon>Pseudonocardiaceae</taxon>
        <taxon>Saccharopolyspora</taxon>
    </lineage>
</organism>
<dbReference type="Proteomes" id="UP000199529">
    <property type="component" value="Unassembled WGS sequence"/>
</dbReference>
<reference evidence="5" key="1">
    <citation type="submission" date="2016-10" db="EMBL/GenBank/DDBJ databases">
        <authorList>
            <person name="Varghese N."/>
            <person name="Submissions S."/>
        </authorList>
    </citation>
    <scope>NUCLEOTIDE SEQUENCE [LARGE SCALE GENOMIC DNA]</scope>
    <source>
        <strain evidence="5">CGMCC 4.3530</strain>
    </source>
</reference>
<dbReference type="InterPro" id="IPR020806">
    <property type="entry name" value="PKS_PP-bd"/>
</dbReference>
<feature type="domain" description="Carrier" evidence="3">
    <location>
        <begin position="1"/>
        <end position="77"/>
    </location>
</feature>
<dbReference type="Pfam" id="PF00550">
    <property type="entry name" value="PP-binding"/>
    <property type="match status" value="1"/>
</dbReference>
<dbReference type="OrthoDB" id="4271696at2"/>